<organism evidence="2 3">
    <name type="scientific">Senna tora</name>
    <dbReference type="NCBI Taxonomy" id="362788"/>
    <lineage>
        <taxon>Eukaryota</taxon>
        <taxon>Viridiplantae</taxon>
        <taxon>Streptophyta</taxon>
        <taxon>Embryophyta</taxon>
        <taxon>Tracheophyta</taxon>
        <taxon>Spermatophyta</taxon>
        <taxon>Magnoliopsida</taxon>
        <taxon>eudicotyledons</taxon>
        <taxon>Gunneridae</taxon>
        <taxon>Pentapetalae</taxon>
        <taxon>rosids</taxon>
        <taxon>fabids</taxon>
        <taxon>Fabales</taxon>
        <taxon>Fabaceae</taxon>
        <taxon>Caesalpinioideae</taxon>
        <taxon>Cassia clade</taxon>
        <taxon>Senna</taxon>
    </lineage>
</organism>
<comment type="caution">
    <text evidence="2">The sequence shown here is derived from an EMBL/GenBank/DDBJ whole genome shotgun (WGS) entry which is preliminary data.</text>
</comment>
<dbReference type="Proteomes" id="UP000634136">
    <property type="component" value="Unassembled WGS sequence"/>
</dbReference>
<protein>
    <recommendedName>
        <fullName evidence="1">RNase H type-1 domain-containing protein</fullName>
    </recommendedName>
</protein>
<feature type="domain" description="RNase H type-1" evidence="1">
    <location>
        <begin position="4"/>
        <end position="70"/>
    </location>
</feature>
<gene>
    <name evidence="2" type="ORF">G2W53_004729</name>
</gene>
<dbReference type="InterPro" id="IPR002156">
    <property type="entry name" value="RNaseH_domain"/>
</dbReference>
<sequence length="87" mass="9638">MKMNVDASVQTLEGGGVSGLLLDNTRTCVLAFAEPISIHKDPTLLEAMTIKRGMEIAIQHVYYKLQIEGNVKWSLIKLSLKMAIHLT</sequence>
<name>A0A835CIE4_9FABA</name>
<dbReference type="AlphaFoldDB" id="A0A835CIE4"/>
<evidence type="ECO:0000259" key="1">
    <source>
        <dbReference type="Pfam" id="PF13456"/>
    </source>
</evidence>
<dbReference type="EMBL" id="JAAIUW010000002">
    <property type="protein sequence ID" value="KAF7842431.1"/>
    <property type="molecule type" value="Genomic_DNA"/>
</dbReference>
<dbReference type="GO" id="GO:0003676">
    <property type="term" value="F:nucleic acid binding"/>
    <property type="evidence" value="ECO:0007669"/>
    <property type="project" value="InterPro"/>
</dbReference>
<keyword evidence="3" id="KW-1185">Reference proteome</keyword>
<proteinExistence type="predicted"/>
<dbReference type="Pfam" id="PF13456">
    <property type="entry name" value="RVT_3"/>
    <property type="match status" value="1"/>
</dbReference>
<accession>A0A835CIE4</accession>
<dbReference type="OrthoDB" id="686025at2759"/>
<reference evidence="2" key="1">
    <citation type="submission" date="2020-09" db="EMBL/GenBank/DDBJ databases">
        <title>Genome-Enabled Discovery of Anthraquinone Biosynthesis in Senna tora.</title>
        <authorList>
            <person name="Kang S.-H."/>
            <person name="Pandey R.P."/>
            <person name="Lee C.-M."/>
            <person name="Sim J.-S."/>
            <person name="Jeong J.-T."/>
            <person name="Choi B.-S."/>
            <person name="Jung M."/>
            <person name="Ginzburg D."/>
            <person name="Zhao K."/>
            <person name="Won S.Y."/>
            <person name="Oh T.-J."/>
            <person name="Yu Y."/>
            <person name="Kim N.-H."/>
            <person name="Lee O.R."/>
            <person name="Lee T.-H."/>
            <person name="Bashyal P."/>
            <person name="Kim T.-S."/>
            <person name="Lee W.-H."/>
            <person name="Kawkins C."/>
            <person name="Kim C.-K."/>
            <person name="Kim J.S."/>
            <person name="Ahn B.O."/>
            <person name="Rhee S.Y."/>
            <person name="Sohng J.K."/>
        </authorList>
    </citation>
    <scope>NUCLEOTIDE SEQUENCE</scope>
    <source>
        <tissue evidence="2">Leaf</tissue>
    </source>
</reference>
<evidence type="ECO:0000313" key="2">
    <source>
        <dbReference type="EMBL" id="KAF7842431.1"/>
    </source>
</evidence>
<evidence type="ECO:0000313" key="3">
    <source>
        <dbReference type="Proteomes" id="UP000634136"/>
    </source>
</evidence>
<dbReference type="GO" id="GO:0004523">
    <property type="term" value="F:RNA-DNA hybrid ribonuclease activity"/>
    <property type="evidence" value="ECO:0007669"/>
    <property type="project" value="InterPro"/>
</dbReference>